<reference evidence="3" key="1">
    <citation type="submission" date="2022-01" db="EMBL/GenBank/DDBJ databases">
        <title>Nocardioidaceae gen. sp. A5X3R13.</title>
        <authorList>
            <person name="Lopez Marin M.A."/>
            <person name="Uhlik O."/>
        </authorList>
    </citation>
    <scope>NUCLEOTIDE SEQUENCE</scope>
    <source>
        <strain evidence="3">A5X3R13</strain>
    </source>
</reference>
<dbReference type="InterPro" id="IPR013595">
    <property type="entry name" value="Pept_S33_TAP-like_C"/>
</dbReference>
<sequence length="252" mass="26772">MAWFERDGQRTYFEDAGQGEAVLALPGWGGSIAEFARLRAELADGFRVVAADLPGSGRSHPQPRAYPATFYRDDARTFLDLLDHLAIDAAHVVGFSDGGEVGLVMAGLAPDRIRSVVAWGAAGYLEPTPETSAGLSRLIDDPPESLLPLAAYLAEAYGADHARTMAANWSAALAEIAAAGGSISRDLADRVTSPALLITGSDDPFCPPRVVRETVGALPRGEFIEVEGGGHPLHLSHTDWLHAVVLDWLGEH</sequence>
<dbReference type="Pfam" id="PF08386">
    <property type="entry name" value="Abhydrolase_4"/>
    <property type="match status" value="1"/>
</dbReference>
<dbReference type="AlphaFoldDB" id="A0AA46YNM3"/>
<keyword evidence="4" id="KW-1185">Reference proteome</keyword>
<dbReference type="RefSeq" id="WP_271635746.1">
    <property type="nucleotide sequence ID" value="NZ_CP094970.1"/>
</dbReference>
<dbReference type="InterPro" id="IPR029058">
    <property type="entry name" value="AB_hydrolase_fold"/>
</dbReference>
<dbReference type="SUPFAM" id="SSF53474">
    <property type="entry name" value="alpha/beta-Hydrolases"/>
    <property type="match status" value="1"/>
</dbReference>
<feature type="domain" description="AB hydrolase-1" evidence="1">
    <location>
        <begin position="21"/>
        <end position="133"/>
    </location>
</feature>
<evidence type="ECO:0000313" key="3">
    <source>
        <dbReference type="EMBL" id="UYM06823.1"/>
    </source>
</evidence>
<evidence type="ECO:0000259" key="2">
    <source>
        <dbReference type="Pfam" id="PF08386"/>
    </source>
</evidence>
<dbReference type="PANTHER" id="PTHR46331">
    <property type="entry name" value="VALACYCLOVIR HYDROLASE"/>
    <property type="match status" value="1"/>
</dbReference>
<name>A0AA46YNM3_9ACTN</name>
<protein>
    <submittedName>
        <fullName evidence="3">Alpha/beta hydrolase</fullName>
    </submittedName>
</protein>
<dbReference type="KEGG" id="sgrg:L0C25_07035"/>
<keyword evidence="3" id="KW-0378">Hydrolase</keyword>
<accession>A0AA46YNM3</accession>
<dbReference type="EMBL" id="CP094970">
    <property type="protein sequence ID" value="UYM06823.1"/>
    <property type="molecule type" value="Genomic_DNA"/>
</dbReference>
<dbReference type="InterPro" id="IPR000073">
    <property type="entry name" value="AB_hydrolase_1"/>
</dbReference>
<organism evidence="3 4">
    <name type="scientific">Solicola gregarius</name>
    <dbReference type="NCBI Taxonomy" id="2908642"/>
    <lineage>
        <taxon>Bacteria</taxon>
        <taxon>Bacillati</taxon>
        <taxon>Actinomycetota</taxon>
        <taxon>Actinomycetes</taxon>
        <taxon>Propionibacteriales</taxon>
        <taxon>Nocardioidaceae</taxon>
        <taxon>Solicola</taxon>
    </lineage>
</organism>
<dbReference type="Pfam" id="PF00561">
    <property type="entry name" value="Abhydrolase_1"/>
    <property type="match status" value="1"/>
</dbReference>
<feature type="domain" description="Peptidase S33 tripeptidyl aminopeptidase-like C-terminal" evidence="2">
    <location>
        <begin position="189"/>
        <end position="235"/>
    </location>
</feature>
<evidence type="ECO:0000259" key="1">
    <source>
        <dbReference type="Pfam" id="PF00561"/>
    </source>
</evidence>
<gene>
    <name evidence="3" type="ORF">L0C25_07035</name>
</gene>
<proteinExistence type="predicted"/>
<dbReference type="Proteomes" id="UP001164390">
    <property type="component" value="Chromosome"/>
</dbReference>
<evidence type="ECO:0000313" key="4">
    <source>
        <dbReference type="Proteomes" id="UP001164390"/>
    </source>
</evidence>
<dbReference type="Gene3D" id="3.40.50.1820">
    <property type="entry name" value="alpha/beta hydrolase"/>
    <property type="match status" value="1"/>
</dbReference>
<dbReference type="PANTHER" id="PTHR46331:SF2">
    <property type="entry name" value="VALACYCLOVIR HYDROLASE"/>
    <property type="match status" value="1"/>
</dbReference>
<dbReference type="PRINTS" id="PR00111">
    <property type="entry name" value="ABHYDROLASE"/>
</dbReference>
<dbReference type="GO" id="GO:0017171">
    <property type="term" value="F:serine hydrolase activity"/>
    <property type="evidence" value="ECO:0007669"/>
    <property type="project" value="TreeGrafter"/>
</dbReference>